<proteinExistence type="predicted"/>
<protein>
    <recommendedName>
        <fullName evidence="2">CHRD domain-containing protein</fullName>
    </recommendedName>
</protein>
<keyword evidence="1" id="KW-0732">Signal</keyword>
<name>A0A1Y5P6S9_9MICO</name>
<dbReference type="Pfam" id="PF07452">
    <property type="entry name" value="CHRD"/>
    <property type="match status" value="1"/>
</dbReference>
<evidence type="ECO:0000256" key="1">
    <source>
        <dbReference type="SAM" id="SignalP"/>
    </source>
</evidence>
<reference evidence="3" key="1">
    <citation type="submission" date="2016-03" db="EMBL/GenBank/DDBJ databases">
        <authorList>
            <person name="Ploux O."/>
        </authorList>
    </citation>
    <scope>NUCLEOTIDE SEQUENCE</scope>
    <source>
        <strain evidence="3">UC1</strain>
    </source>
</reference>
<accession>A0A1Y5P6S9</accession>
<dbReference type="InterPro" id="IPR010895">
    <property type="entry name" value="CHRD"/>
</dbReference>
<dbReference type="AlphaFoldDB" id="A0A1Y5P6S9"/>
<evidence type="ECO:0000259" key="2">
    <source>
        <dbReference type="SMART" id="SM00754"/>
    </source>
</evidence>
<feature type="signal peptide" evidence="1">
    <location>
        <begin position="1"/>
        <end position="20"/>
    </location>
</feature>
<organism evidence="3">
    <name type="scientific">uncultured Microbacterium sp</name>
    <dbReference type="NCBI Taxonomy" id="191216"/>
    <lineage>
        <taxon>Bacteria</taxon>
        <taxon>Bacillati</taxon>
        <taxon>Actinomycetota</taxon>
        <taxon>Actinomycetes</taxon>
        <taxon>Micrococcales</taxon>
        <taxon>Microbacteriaceae</taxon>
        <taxon>Microbacterium</taxon>
        <taxon>environmental samples</taxon>
    </lineage>
</organism>
<sequence length="149" mass="14519">MRNRTLAVLASLGLAIGAVAVPTAATGAPPTNPPPVSVTHLSGAAEVPGPGDADGSGIAIVRWNTDDGTICYKIRVRQIGPAAAAHIHVGAAGIAGPVVQGLTAPTAGKSSGCVVNAALADALAANPANYYVNVHNADHPAGAVRGQLG</sequence>
<dbReference type="RefSeq" id="WP_295576295.1">
    <property type="nucleotide sequence ID" value="NZ_FLQR01000007.1"/>
</dbReference>
<dbReference type="SMART" id="SM00754">
    <property type="entry name" value="CHRD"/>
    <property type="match status" value="1"/>
</dbReference>
<evidence type="ECO:0000313" key="3">
    <source>
        <dbReference type="EMBL" id="SBS73019.1"/>
    </source>
</evidence>
<feature type="domain" description="CHRD" evidence="2">
    <location>
        <begin position="35"/>
        <end position="149"/>
    </location>
</feature>
<dbReference type="EMBL" id="FLQR01000007">
    <property type="protein sequence ID" value="SBS73019.1"/>
    <property type="molecule type" value="Genomic_DNA"/>
</dbReference>
<feature type="chain" id="PRO_5039119849" description="CHRD domain-containing protein" evidence="1">
    <location>
        <begin position="21"/>
        <end position="149"/>
    </location>
</feature>
<gene>
    <name evidence="3" type="ORF">MIPYR_30357</name>
</gene>